<organism evidence="2 3">
    <name type="scientific">Pleurodeles waltl</name>
    <name type="common">Iberian ribbed newt</name>
    <dbReference type="NCBI Taxonomy" id="8319"/>
    <lineage>
        <taxon>Eukaryota</taxon>
        <taxon>Metazoa</taxon>
        <taxon>Chordata</taxon>
        <taxon>Craniata</taxon>
        <taxon>Vertebrata</taxon>
        <taxon>Euteleostomi</taxon>
        <taxon>Amphibia</taxon>
        <taxon>Batrachia</taxon>
        <taxon>Caudata</taxon>
        <taxon>Salamandroidea</taxon>
        <taxon>Salamandridae</taxon>
        <taxon>Pleurodelinae</taxon>
        <taxon>Pleurodeles</taxon>
    </lineage>
</organism>
<keyword evidence="3" id="KW-1185">Reference proteome</keyword>
<dbReference type="EMBL" id="JANPWB010000008">
    <property type="protein sequence ID" value="KAJ1164250.1"/>
    <property type="molecule type" value="Genomic_DNA"/>
</dbReference>
<gene>
    <name evidence="2" type="ORF">NDU88_004695</name>
</gene>
<feature type="region of interest" description="Disordered" evidence="1">
    <location>
        <begin position="38"/>
        <end position="104"/>
    </location>
</feature>
<dbReference type="AlphaFoldDB" id="A0AAV7SJM9"/>
<sequence length="190" mass="20860">MENRGAIMELDIEEIIKAAREAATTCSKDWIVKQIKGLGADEGRTQEERNNNGANGAALESEEPHTEVKKRQRNTSRSTKKREAGDPTDAVTPEPSKKAKANNGEKISMIVQECLKSMQPLLFVKAGGCTRRKDRGTQNAGATQAPAGQRGEGQGKLEKKQRASEAHHLTAGERRQLLQTLQQDQPRYGT</sequence>
<name>A0AAV7SJM9_PLEWA</name>
<evidence type="ECO:0000313" key="3">
    <source>
        <dbReference type="Proteomes" id="UP001066276"/>
    </source>
</evidence>
<reference evidence="2" key="1">
    <citation type="journal article" date="2022" name="bioRxiv">
        <title>Sequencing and chromosome-scale assembly of the giantPleurodeles waltlgenome.</title>
        <authorList>
            <person name="Brown T."/>
            <person name="Elewa A."/>
            <person name="Iarovenko S."/>
            <person name="Subramanian E."/>
            <person name="Araus A.J."/>
            <person name="Petzold A."/>
            <person name="Susuki M."/>
            <person name="Suzuki K.-i.T."/>
            <person name="Hayashi T."/>
            <person name="Toyoda A."/>
            <person name="Oliveira C."/>
            <person name="Osipova E."/>
            <person name="Leigh N.D."/>
            <person name="Simon A."/>
            <person name="Yun M.H."/>
        </authorList>
    </citation>
    <scope>NUCLEOTIDE SEQUENCE</scope>
    <source>
        <strain evidence="2">20211129_DDA</strain>
        <tissue evidence="2">Liver</tissue>
    </source>
</reference>
<comment type="caution">
    <text evidence="2">The sequence shown here is derived from an EMBL/GenBank/DDBJ whole genome shotgun (WGS) entry which is preliminary data.</text>
</comment>
<feature type="region of interest" description="Disordered" evidence="1">
    <location>
        <begin position="130"/>
        <end position="190"/>
    </location>
</feature>
<feature type="compositionally biased region" description="Basic residues" evidence="1">
    <location>
        <begin position="70"/>
        <end position="80"/>
    </location>
</feature>
<dbReference type="Proteomes" id="UP001066276">
    <property type="component" value="Chromosome 4_2"/>
</dbReference>
<proteinExistence type="predicted"/>
<feature type="compositionally biased region" description="Low complexity" evidence="1">
    <location>
        <begin position="177"/>
        <end position="190"/>
    </location>
</feature>
<feature type="compositionally biased region" description="Basic and acidic residues" evidence="1">
    <location>
        <begin position="153"/>
        <end position="176"/>
    </location>
</feature>
<evidence type="ECO:0000313" key="2">
    <source>
        <dbReference type="EMBL" id="KAJ1164250.1"/>
    </source>
</evidence>
<protein>
    <submittedName>
        <fullName evidence="2">Uncharacterized protein</fullName>
    </submittedName>
</protein>
<evidence type="ECO:0000256" key="1">
    <source>
        <dbReference type="SAM" id="MobiDB-lite"/>
    </source>
</evidence>
<accession>A0AAV7SJM9</accession>
<feature type="compositionally biased region" description="Basic and acidic residues" evidence="1">
    <location>
        <begin position="39"/>
        <end position="50"/>
    </location>
</feature>